<keyword evidence="2" id="KW-1185">Reference proteome</keyword>
<comment type="caution">
    <text evidence="1">The sequence shown here is derived from an EMBL/GenBank/DDBJ whole genome shotgun (WGS) entry which is preliminary data.</text>
</comment>
<dbReference type="Proteomes" id="UP000790377">
    <property type="component" value="Unassembled WGS sequence"/>
</dbReference>
<gene>
    <name evidence="1" type="ORF">BJ138DRAFT_998999</name>
</gene>
<reference evidence="1" key="1">
    <citation type="journal article" date="2021" name="New Phytol.">
        <title>Evolutionary innovations through gain and loss of genes in the ectomycorrhizal Boletales.</title>
        <authorList>
            <person name="Wu G."/>
            <person name="Miyauchi S."/>
            <person name="Morin E."/>
            <person name="Kuo A."/>
            <person name="Drula E."/>
            <person name="Varga T."/>
            <person name="Kohler A."/>
            <person name="Feng B."/>
            <person name="Cao Y."/>
            <person name="Lipzen A."/>
            <person name="Daum C."/>
            <person name="Hundley H."/>
            <person name="Pangilinan J."/>
            <person name="Johnson J."/>
            <person name="Barry K."/>
            <person name="LaButti K."/>
            <person name="Ng V."/>
            <person name="Ahrendt S."/>
            <person name="Min B."/>
            <person name="Choi I.G."/>
            <person name="Park H."/>
            <person name="Plett J.M."/>
            <person name="Magnuson J."/>
            <person name="Spatafora J.W."/>
            <person name="Nagy L.G."/>
            <person name="Henrissat B."/>
            <person name="Grigoriev I.V."/>
            <person name="Yang Z.L."/>
            <person name="Xu J."/>
            <person name="Martin F.M."/>
        </authorList>
    </citation>
    <scope>NUCLEOTIDE SEQUENCE</scope>
    <source>
        <strain evidence="1">ATCC 28755</strain>
    </source>
</reference>
<protein>
    <submittedName>
        <fullName evidence="1">Uncharacterized protein</fullName>
    </submittedName>
</protein>
<evidence type="ECO:0000313" key="2">
    <source>
        <dbReference type="Proteomes" id="UP000790377"/>
    </source>
</evidence>
<sequence>MGKNKNRNAVPGEEHLLLPAHPNAAIPIVDTHTHLLSTFSFYKSKYPDGKHKDVFEFLRAMYAGRNVKAIVDVWCEAPVQTAWKDLADSALTAQNREEKWGGIDYWFVMGALNFKSHEAKLYNDDVETSILEAMAHPRCVGWGEIGLDYHYDNSPREIQQAVFTRQLQQAVKLGKPLTIHTREAEEDTERILKEVVPANHKIHIHCFTDSPEFAQKLLDYYPNLHIGVTGVVSYSTNLNTAAIIKQMAATPEGLRILLETDAPYMVPSNLYETLKVVKGRLPLCHTAMIPWVADFAANVIGEGWDTEKIMLRANESARTVYGI</sequence>
<dbReference type="EMBL" id="MU267607">
    <property type="protein sequence ID" value="KAH7914871.1"/>
    <property type="molecule type" value="Genomic_DNA"/>
</dbReference>
<evidence type="ECO:0000313" key="1">
    <source>
        <dbReference type="EMBL" id="KAH7914871.1"/>
    </source>
</evidence>
<name>A0ACB8AMU4_9AGAM</name>
<proteinExistence type="predicted"/>
<accession>A0ACB8AMU4</accession>
<organism evidence="1 2">
    <name type="scientific">Hygrophoropsis aurantiaca</name>
    <dbReference type="NCBI Taxonomy" id="72124"/>
    <lineage>
        <taxon>Eukaryota</taxon>
        <taxon>Fungi</taxon>
        <taxon>Dikarya</taxon>
        <taxon>Basidiomycota</taxon>
        <taxon>Agaricomycotina</taxon>
        <taxon>Agaricomycetes</taxon>
        <taxon>Agaricomycetidae</taxon>
        <taxon>Boletales</taxon>
        <taxon>Coniophorineae</taxon>
        <taxon>Hygrophoropsidaceae</taxon>
        <taxon>Hygrophoropsis</taxon>
    </lineage>
</organism>